<keyword evidence="3 6" id="KW-0812">Transmembrane</keyword>
<organism evidence="7 8">
    <name type="scientific">Quillaja saponaria</name>
    <name type="common">Soap bark tree</name>
    <dbReference type="NCBI Taxonomy" id="32244"/>
    <lineage>
        <taxon>Eukaryota</taxon>
        <taxon>Viridiplantae</taxon>
        <taxon>Streptophyta</taxon>
        <taxon>Embryophyta</taxon>
        <taxon>Tracheophyta</taxon>
        <taxon>Spermatophyta</taxon>
        <taxon>Magnoliopsida</taxon>
        <taxon>eudicotyledons</taxon>
        <taxon>Gunneridae</taxon>
        <taxon>Pentapetalae</taxon>
        <taxon>rosids</taxon>
        <taxon>fabids</taxon>
        <taxon>Fabales</taxon>
        <taxon>Quillajaceae</taxon>
        <taxon>Quillaja</taxon>
    </lineage>
</organism>
<feature type="transmembrane region" description="Helical" evidence="6">
    <location>
        <begin position="84"/>
        <end position="102"/>
    </location>
</feature>
<dbReference type="PANTHER" id="PTHR31621">
    <property type="entry name" value="PROTEIN DMP3"/>
    <property type="match status" value="1"/>
</dbReference>
<evidence type="ECO:0000313" key="8">
    <source>
        <dbReference type="Proteomes" id="UP001163823"/>
    </source>
</evidence>
<accession>A0AAD7KYX8</accession>
<feature type="transmembrane region" description="Helical" evidence="6">
    <location>
        <begin position="182"/>
        <end position="201"/>
    </location>
</feature>
<dbReference type="PANTHER" id="PTHR31621:SF6">
    <property type="entry name" value="PROTEIN DMP7"/>
    <property type="match status" value="1"/>
</dbReference>
<evidence type="ECO:0000256" key="4">
    <source>
        <dbReference type="ARBA" id="ARBA00022989"/>
    </source>
</evidence>
<name>A0AAD7KYX8_QUISA</name>
<keyword evidence="5 6" id="KW-0472">Membrane</keyword>
<evidence type="ECO:0000313" key="7">
    <source>
        <dbReference type="EMBL" id="KAJ7948366.1"/>
    </source>
</evidence>
<evidence type="ECO:0000256" key="3">
    <source>
        <dbReference type="ARBA" id="ARBA00022692"/>
    </source>
</evidence>
<proteinExistence type="inferred from homology"/>
<feature type="transmembrane region" description="Helical" evidence="6">
    <location>
        <begin position="142"/>
        <end position="162"/>
    </location>
</feature>
<dbReference type="GO" id="GO:0016020">
    <property type="term" value="C:membrane"/>
    <property type="evidence" value="ECO:0007669"/>
    <property type="project" value="UniProtKB-SubCell"/>
</dbReference>
<dbReference type="Pfam" id="PF05078">
    <property type="entry name" value="DUF679"/>
    <property type="match status" value="1"/>
</dbReference>
<evidence type="ECO:0000256" key="2">
    <source>
        <dbReference type="ARBA" id="ARBA00008707"/>
    </source>
</evidence>
<dbReference type="EMBL" id="JARAOO010000012">
    <property type="protein sequence ID" value="KAJ7948366.1"/>
    <property type="molecule type" value="Genomic_DNA"/>
</dbReference>
<evidence type="ECO:0000256" key="1">
    <source>
        <dbReference type="ARBA" id="ARBA00004141"/>
    </source>
</evidence>
<dbReference type="Proteomes" id="UP001163823">
    <property type="component" value="Chromosome 12"/>
</dbReference>
<evidence type="ECO:0000256" key="5">
    <source>
        <dbReference type="ARBA" id="ARBA00023136"/>
    </source>
</evidence>
<comment type="subcellular location">
    <subcellularLocation>
        <location evidence="1">Membrane</location>
        <topology evidence="1">Multi-pass membrane protein</topology>
    </subcellularLocation>
</comment>
<dbReference type="GO" id="GO:0010256">
    <property type="term" value="P:endomembrane system organization"/>
    <property type="evidence" value="ECO:0007669"/>
    <property type="project" value="TreeGrafter"/>
</dbReference>
<keyword evidence="8" id="KW-1185">Reference proteome</keyword>
<reference evidence="7" key="1">
    <citation type="journal article" date="2023" name="Science">
        <title>Elucidation of the pathway for biosynthesis of saponin adjuvants from the soapbark tree.</title>
        <authorList>
            <person name="Reed J."/>
            <person name="Orme A."/>
            <person name="El-Demerdash A."/>
            <person name="Owen C."/>
            <person name="Martin L.B.B."/>
            <person name="Misra R.C."/>
            <person name="Kikuchi S."/>
            <person name="Rejzek M."/>
            <person name="Martin A.C."/>
            <person name="Harkess A."/>
            <person name="Leebens-Mack J."/>
            <person name="Louveau T."/>
            <person name="Stephenson M.J."/>
            <person name="Osbourn A."/>
        </authorList>
    </citation>
    <scope>NUCLEOTIDE SEQUENCE</scope>
    <source>
        <strain evidence="7">S10</strain>
    </source>
</reference>
<protein>
    <submittedName>
        <fullName evidence="7">DUF679 domain-containing protein</fullName>
    </submittedName>
</protein>
<dbReference type="InterPro" id="IPR007770">
    <property type="entry name" value="DMP"/>
</dbReference>
<evidence type="ECO:0000256" key="6">
    <source>
        <dbReference type="SAM" id="Phobius"/>
    </source>
</evidence>
<dbReference type="AlphaFoldDB" id="A0AAD7KYX8"/>
<gene>
    <name evidence="7" type="ORF">O6P43_028853</name>
</gene>
<dbReference type="GO" id="GO:0005737">
    <property type="term" value="C:cytoplasm"/>
    <property type="evidence" value="ECO:0007669"/>
    <property type="project" value="UniProtKB-ARBA"/>
</dbReference>
<comment type="similarity">
    <text evidence="2">Belongs to the plant DMP1 protein family.</text>
</comment>
<keyword evidence="4 6" id="KW-1133">Transmembrane helix</keyword>
<dbReference type="KEGG" id="qsa:O6P43_028853"/>
<sequence>MDFINVIQKQESDVGIQEAQQPLLENTSIPPRQSKTSAQKAIRKTFKGTAHLSNLLPRGTVLTFQILTPVLTHQGKCRTITNQAMTAGLLACFSISCFLLSFTDSIRDERGKVRYGIATFNGLWVIDGSVTLPPDEAFKLKLCFIDFFHGFMSILVFVAMALLDKNVIECFNPNPSEETEELLVTLPFWIGVICSLLFVVFPSKRHGIGFPLSRC</sequence>
<comment type="caution">
    <text evidence="7">The sequence shown here is derived from an EMBL/GenBank/DDBJ whole genome shotgun (WGS) entry which is preliminary data.</text>
</comment>